<dbReference type="InterPro" id="IPR006016">
    <property type="entry name" value="UspA"/>
</dbReference>
<dbReference type="Proteomes" id="UP001139308">
    <property type="component" value="Unassembled WGS sequence"/>
</dbReference>
<dbReference type="AlphaFoldDB" id="A0A9X1RXD5"/>
<feature type="region of interest" description="Disordered" evidence="2">
    <location>
        <begin position="150"/>
        <end position="181"/>
    </location>
</feature>
<accession>A0A9X1RXD5</accession>
<dbReference type="PANTHER" id="PTHR46268">
    <property type="entry name" value="STRESS RESPONSE PROTEIN NHAX"/>
    <property type="match status" value="1"/>
</dbReference>
<dbReference type="Pfam" id="PF00582">
    <property type="entry name" value="Usp"/>
    <property type="match status" value="1"/>
</dbReference>
<evidence type="ECO:0000256" key="2">
    <source>
        <dbReference type="SAM" id="MobiDB-lite"/>
    </source>
</evidence>
<comment type="similarity">
    <text evidence="1">Belongs to the universal stress protein A family.</text>
</comment>
<dbReference type="Gene3D" id="3.40.50.620">
    <property type="entry name" value="HUPs"/>
    <property type="match status" value="1"/>
</dbReference>
<dbReference type="InterPro" id="IPR006015">
    <property type="entry name" value="Universal_stress_UspA"/>
</dbReference>
<evidence type="ECO:0000259" key="3">
    <source>
        <dbReference type="Pfam" id="PF00582"/>
    </source>
</evidence>
<dbReference type="InterPro" id="IPR014729">
    <property type="entry name" value="Rossmann-like_a/b/a_fold"/>
</dbReference>
<sequence>MFSRILVALDGSQTASAALDAAIQLARDSGAELQPLYVIDMPVLAYDVPGFDPSIVRDAYVEESRTVSTDAQARMTRAGVKGASRTAEVELGVEDIAQCIERAAADWHADLIVMGTHGRRGVRRLVLGSVAERVLRSACRPVLLVPARAAAPEAKASDDRPASVTACRGSSQPDQDSRVPC</sequence>
<protein>
    <submittedName>
        <fullName evidence="4">Universal stress protein</fullName>
    </submittedName>
</protein>
<keyword evidence="5" id="KW-1185">Reference proteome</keyword>
<dbReference type="PANTHER" id="PTHR46268:SF6">
    <property type="entry name" value="UNIVERSAL STRESS PROTEIN UP12"/>
    <property type="match status" value="1"/>
</dbReference>
<dbReference type="PRINTS" id="PR01438">
    <property type="entry name" value="UNVRSLSTRESS"/>
</dbReference>
<evidence type="ECO:0000313" key="4">
    <source>
        <dbReference type="EMBL" id="MCG5076969.1"/>
    </source>
</evidence>
<feature type="domain" description="UspA" evidence="3">
    <location>
        <begin position="1"/>
        <end position="146"/>
    </location>
</feature>
<dbReference type="RefSeq" id="WP_238466875.1">
    <property type="nucleotide sequence ID" value="NZ_JAKLJA010000029.1"/>
</dbReference>
<dbReference type="EMBL" id="JAKLJA010000029">
    <property type="protein sequence ID" value="MCG5076969.1"/>
    <property type="molecule type" value="Genomic_DNA"/>
</dbReference>
<organism evidence="4 5">
    <name type="scientific">Paraburkholderia tagetis</name>
    <dbReference type="NCBI Taxonomy" id="2913261"/>
    <lineage>
        <taxon>Bacteria</taxon>
        <taxon>Pseudomonadati</taxon>
        <taxon>Pseudomonadota</taxon>
        <taxon>Betaproteobacteria</taxon>
        <taxon>Burkholderiales</taxon>
        <taxon>Burkholderiaceae</taxon>
        <taxon>Paraburkholderia</taxon>
    </lineage>
</organism>
<proteinExistence type="inferred from homology"/>
<dbReference type="SUPFAM" id="SSF52402">
    <property type="entry name" value="Adenine nucleotide alpha hydrolases-like"/>
    <property type="match status" value="1"/>
</dbReference>
<name>A0A9X1RXD5_9BURK</name>
<dbReference type="CDD" id="cd00293">
    <property type="entry name" value="USP-like"/>
    <property type="match status" value="1"/>
</dbReference>
<reference evidence="4" key="1">
    <citation type="submission" date="2022-01" db="EMBL/GenBank/DDBJ databases">
        <title>Genome sequence and assembly of Parabukholderia sp. RG36.</title>
        <authorList>
            <person name="Chhetri G."/>
        </authorList>
    </citation>
    <scope>NUCLEOTIDE SEQUENCE</scope>
    <source>
        <strain evidence="4">RG36</strain>
    </source>
</reference>
<comment type="caution">
    <text evidence="4">The sequence shown here is derived from an EMBL/GenBank/DDBJ whole genome shotgun (WGS) entry which is preliminary data.</text>
</comment>
<gene>
    <name evidence="4" type="ORF">L5014_27110</name>
</gene>
<evidence type="ECO:0000256" key="1">
    <source>
        <dbReference type="ARBA" id="ARBA00008791"/>
    </source>
</evidence>
<evidence type="ECO:0000313" key="5">
    <source>
        <dbReference type="Proteomes" id="UP001139308"/>
    </source>
</evidence>